<dbReference type="AlphaFoldDB" id="A0A1I4VWR8"/>
<evidence type="ECO:0000259" key="2">
    <source>
        <dbReference type="Pfam" id="PF04235"/>
    </source>
</evidence>
<keyword evidence="1" id="KW-0472">Membrane</keyword>
<evidence type="ECO:0000256" key="1">
    <source>
        <dbReference type="SAM" id="Phobius"/>
    </source>
</evidence>
<keyword evidence="1" id="KW-0812">Transmembrane</keyword>
<dbReference type="PANTHER" id="PTHR30590:SF2">
    <property type="entry name" value="INNER MEMBRANE PROTEIN"/>
    <property type="match status" value="1"/>
</dbReference>
<feature type="transmembrane region" description="Helical" evidence="1">
    <location>
        <begin position="145"/>
        <end position="167"/>
    </location>
</feature>
<dbReference type="InterPro" id="IPR052529">
    <property type="entry name" value="Bact_Transport_Assoc"/>
</dbReference>
<feature type="domain" description="DUF418" evidence="2">
    <location>
        <begin position="211"/>
        <end position="375"/>
    </location>
</feature>
<dbReference type="EMBL" id="FOUY01000007">
    <property type="protein sequence ID" value="SFN05734.1"/>
    <property type="molecule type" value="Genomic_DNA"/>
</dbReference>
<keyword evidence="4" id="KW-1185">Reference proteome</keyword>
<feature type="transmembrane region" description="Helical" evidence="1">
    <location>
        <begin position="105"/>
        <end position="138"/>
    </location>
</feature>
<sequence>MSASPPTRLPGAARALAPDLARGVMLALIALAHAQALTGRGLAPLPGTATVVDGVTQALLTLLVDSRAYPMFAALFGYGLVQVLRRREAAVGPDRARRMVRRRGVWLVVFGVAHTVLLFTGDILAAYGLLAVLLAGVLDGRGGRLLGAAAVAAVAGSLAYGAVLALPDPTAGAEVPADPLTSALVRVAVFPVLTPLNAIMAAAPVLIGAWAARHGVLTDPARHRAPLRRVALAGIAIAVTGALPQAARTTGLWAPEFPGAFAAGALHTATGYAGGIGYAAAIGLLAAYLGTRPCTGRCTAALVACGRRSLSCYLAQSLAWLLLFEPYLFDLGGAVGPAGASAIGLAVWAVTVAVAALAERAGRPGPAEWLLRRIVEPHRAG</sequence>
<dbReference type="RefSeq" id="WP_093340256.1">
    <property type="nucleotide sequence ID" value="NZ_FOUY01000007.1"/>
</dbReference>
<feature type="transmembrane region" description="Helical" evidence="1">
    <location>
        <begin position="230"/>
        <end position="247"/>
    </location>
</feature>
<reference evidence="3 4" key="1">
    <citation type="submission" date="2016-10" db="EMBL/GenBank/DDBJ databases">
        <authorList>
            <person name="de Groot N.N."/>
        </authorList>
    </citation>
    <scope>NUCLEOTIDE SEQUENCE [LARGE SCALE GENOMIC DNA]</scope>
    <source>
        <strain evidence="3 4">CGMCC 4.1877</strain>
    </source>
</reference>
<feature type="transmembrane region" description="Helical" evidence="1">
    <location>
        <begin position="310"/>
        <end position="329"/>
    </location>
</feature>
<name>A0A1I4VWR8_PSUAM</name>
<keyword evidence="1" id="KW-1133">Transmembrane helix</keyword>
<gene>
    <name evidence="3" type="ORF">SAMN05216207_100743</name>
</gene>
<dbReference type="STRING" id="260086.SAMN05216207_100743"/>
<dbReference type="Proteomes" id="UP000199614">
    <property type="component" value="Unassembled WGS sequence"/>
</dbReference>
<dbReference type="InterPro" id="IPR007349">
    <property type="entry name" value="DUF418"/>
</dbReference>
<accession>A0A1I4VWR8</accession>
<evidence type="ECO:0000313" key="3">
    <source>
        <dbReference type="EMBL" id="SFN05734.1"/>
    </source>
</evidence>
<organism evidence="3 4">
    <name type="scientific">Pseudonocardia ammonioxydans</name>
    <dbReference type="NCBI Taxonomy" id="260086"/>
    <lineage>
        <taxon>Bacteria</taxon>
        <taxon>Bacillati</taxon>
        <taxon>Actinomycetota</taxon>
        <taxon>Actinomycetes</taxon>
        <taxon>Pseudonocardiales</taxon>
        <taxon>Pseudonocardiaceae</taxon>
        <taxon>Pseudonocardia</taxon>
    </lineage>
</organism>
<dbReference type="OrthoDB" id="2388539at2"/>
<feature type="transmembrane region" description="Helical" evidence="1">
    <location>
        <begin position="187"/>
        <end position="210"/>
    </location>
</feature>
<evidence type="ECO:0000313" key="4">
    <source>
        <dbReference type="Proteomes" id="UP000199614"/>
    </source>
</evidence>
<feature type="transmembrane region" description="Helical" evidence="1">
    <location>
        <begin position="259"/>
        <end position="289"/>
    </location>
</feature>
<dbReference type="Pfam" id="PF04235">
    <property type="entry name" value="DUF418"/>
    <property type="match status" value="1"/>
</dbReference>
<dbReference type="PANTHER" id="PTHR30590">
    <property type="entry name" value="INNER MEMBRANE PROTEIN"/>
    <property type="match status" value="1"/>
</dbReference>
<proteinExistence type="predicted"/>
<feature type="transmembrane region" description="Helical" evidence="1">
    <location>
        <begin position="335"/>
        <end position="358"/>
    </location>
</feature>
<protein>
    <submittedName>
        <fullName evidence="3">Uncharacterized membrane protein YeiB</fullName>
    </submittedName>
</protein>